<feature type="transmembrane region" description="Helical" evidence="1">
    <location>
        <begin position="462"/>
        <end position="482"/>
    </location>
</feature>
<gene>
    <name evidence="2" type="ORF">L0U88_14275</name>
</gene>
<feature type="transmembrane region" description="Helical" evidence="1">
    <location>
        <begin position="206"/>
        <end position="225"/>
    </location>
</feature>
<comment type="caution">
    <text evidence="2">The sequence shown here is derived from an EMBL/GenBank/DDBJ whole genome shotgun (WGS) entry which is preliminary data.</text>
</comment>
<feature type="transmembrane region" description="Helical" evidence="1">
    <location>
        <begin position="527"/>
        <end position="544"/>
    </location>
</feature>
<accession>A0ABS9BJS0</accession>
<name>A0ABS9BJS0_9BACT</name>
<dbReference type="Proteomes" id="UP001200145">
    <property type="component" value="Unassembled WGS sequence"/>
</dbReference>
<keyword evidence="1" id="KW-0472">Membrane</keyword>
<evidence type="ECO:0000313" key="2">
    <source>
        <dbReference type="EMBL" id="MCF1715802.1"/>
    </source>
</evidence>
<evidence type="ECO:0008006" key="4">
    <source>
        <dbReference type="Google" id="ProtNLM"/>
    </source>
</evidence>
<dbReference type="EMBL" id="JAKEVY010000003">
    <property type="protein sequence ID" value="MCF1715802.1"/>
    <property type="molecule type" value="Genomic_DNA"/>
</dbReference>
<protein>
    <recommendedName>
        <fullName evidence="4">ABC-2 type transport system permease protein</fullName>
    </recommendedName>
</protein>
<keyword evidence="1" id="KW-0812">Transmembrane</keyword>
<feature type="transmembrane region" description="Helical" evidence="1">
    <location>
        <begin position="383"/>
        <end position="403"/>
    </location>
</feature>
<feature type="transmembrane region" description="Helical" evidence="1">
    <location>
        <begin position="260"/>
        <end position="283"/>
    </location>
</feature>
<dbReference type="RefSeq" id="WP_234866750.1">
    <property type="nucleotide sequence ID" value="NZ_JAKEVY010000003.1"/>
</dbReference>
<keyword evidence="1" id="KW-1133">Transmembrane helix</keyword>
<evidence type="ECO:0000256" key="1">
    <source>
        <dbReference type="SAM" id="Phobius"/>
    </source>
</evidence>
<feature type="transmembrane region" description="Helical" evidence="1">
    <location>
        <begin position="168"/>
        <end position="194"/>
    </location>
</feature>
<feature type="transmembrane region" description="Helical" evidence="1">
    <location>
        <begin position="135"/>
        <end position="162"/>
    </location>
</feature>
<feature type="transmembrane region" description="Helical" evidence="1">
    <location>
        <begin position="351"/>
        <end position="371"/>
    </location>
</feature>
<keyword evidence="3" id="KW-1185">Reference proteome</keyword>
<sequence length="558" mass="62622">MNKISALFFWLAMLPAKLYEQMGANRSQLALILRYKLIMDDRRPNTFQQTQVNRKKEGVSRATYGTMLIALFMGLLNLIAFAMGADDITYFTIYFSFFLFLLSATLISDFTSVLIDPRDTQILLPKPVNDRTFLLARILHIMVHLFRVIVPMLLPAIVYLAIEYNLAVVIRFLISAALASLMAIFFINALYLLIIRVTTPERFKSIIAWFQIGFMILIYGAYQVMPRATAMENLQQFTVSDYSYVRFLPPYWFAASVVHAWWWLLVSSIASLLSVWIVVRYLAPRFNQKLAMLGGSSESLVSQKKNTGSLASETGYVKRLAGILTAGTVERAGFLFTWKWALRNRGFRMRVYPAIGYILVWFVISIYRNVFQLGESGETGLKGSAAGLLGLIYLSCFIFISAIQQISQADEYKASWIFYSAPVSAPGPILLGMLKALLAQFFLPLAIVVSGLGFAWKGWVVVPNLLLGFSNILLISGLLLLINYKKLPASLPANKADGTGNFLRGLLMLVFNGAFGVAHYFVYGFPIVVLISVVLSGVAVWLVYQRIARISWPEVATN</sequence>
<proteinExistence type="predicted"/>
<reference evidence="2 3" key="1">
    <citation type="submission" date="2022-01" db="EMBL/GenBank/DDBJ databases">
        <title>Flavihumibacter sp. nov., isolated from sediment of a river.</title>
        <authorList>
            <person name="Liu H."/>
        </authorList>
    </citation>
    <scope>NUCLEOTIDE SEQUENCE [LARGE SCALE GENOMIC DNA]</scope>
    <source>
        <strain evidence="2 3">RY-1</strain>
    </source>
</reference>
<organism evidence="2 3">
    <name type="scientific">Flavihumibacter fluminis</name>
    <dbReference type="NCBI Taxonomy" id="2909236"/>
    <lineage>
        <taxon>Bacteria</taxon>
        <taxon>Pseudomonadati</taxon>
        <taxon>Bacteroidota</taxon>
        <taxon>Chitinophagia</taxon>
        <taxon>Chitinophagales</taxon>
        <taxon>Chitinophagaceae</taxon>
        <taxon>Flavihumibacter</taxon>
    </lineage>
</organism>
<feature type="transmembrane region" description="Helical" evidence="1">
    <location>
        <begin position="64"/>
        <end position="85"/>
    </location>
</feature>
<feature type="transmembrane region" description="Helical" evidence="1">
    <location>
        <begin position="502"/>
        <end position="521"/>
    </location>
</feature>
<evidence type="ECO:0000313" key="3">
    <source>
        <dbReference type="Proteomes" id="UP001200145"/>
    </source>
</evidence>
<feature type="transmembrane region" description="Helical" evidence="1">
    <location>
        <begin position="91"/>
        <end position="115"/>
    </location>
</feature>